<evidence type="ECO:0000313" key="3">
    <source>
        <dbReference type="Proteomes" id="UP001500751"/>
    </source>
</evidence>
<proteinExistence type="predicted"/>
<protein>
    <submittedName>
        <fullName evidence="2">Uncharacterized protein</fullName>
    </submittedName>
</protein>
<gene>
    <name evidence="2" type="ORF">GCM10009839_59900</name>
</gene>
<reference evidence="3" key="1">
    <citation type="journal article" date="2019" name="Int. J. Syst. Evol. Microbiol.">
        <title>The Global Catalogue of Microorganisms (GCM) 10K type strain sequencing project: providing services to taxonomists for standard genome sequencing and annotation.</title>
        <authorList>
            <consortium name="The Broad Institute Genomics Platform"/>
            <consortium name="The Broad Institute Genome Sequencing Center for Infectious Disease"/>
            <person name="Wu L."/>
            <person name="Ma J."/>
        </authorList>
    </citation>
    <scope>NUCLEOTIDE SEQUENCE [LARGE SCALE GENOMIC DNA]</scope>
    <source>
        <strain evidence="3">JCM 16014</strain>
    </source>
</reference>
<evidence type="ECO:0000313" key="2">
    <source>
        <dbReference type="EMBL" id="GAA2047086.1"/>
    </source>
</evidence>
<organism evidence="2 3">
    <name type="scientific">Catenulispora yoronensis</name>
    <dbReference type="NCBI Taxonomy" id="450799"/>
    <lineage>
        <taxon>Bacteria</taxon>
        <taxon>Bacillati</taxon>
        <taxon>Actinomycetota</taxon>
        <taxon>Actinomycetes</taxon>
        <taxon>Catenulisporales</taxon>
        <taxon>Catenulisporaceae</taxon>
        <taxon>Catenulispora</taxon>
    </lineage>
</organism>
<keyword evidence="3" id="KW-1185">Reference proteome</keyword>
<name>A0ABP5GJW2_9ACTN</name>
<dbReference type="Proteomes" id="UP001500751">
    <property type="component" value="Unassembled WGS sequence"/>
</dbReference>
<sequence>MSLVALVGCSACGTSSRSAGSSPTRSASGAASPGAAPTAAAPTAAAPTAAPSPDPMAGICPAGAVHAEPPPAWTASAHPPVGNRWVEGVNGLAVGVLFKDPLQAGQDNKILWIMKVPRDGAPLEAVATPQNGGASVDLPETPPDAEPGEIYPSINSVPTPGCWIVQLGWGNAHDVVAVPFT</sequence>
<accession>A0ABP5GJW2</accession>
<dbReference type="EMBL" id="BAAAQN010000042">
    <property type="protein sequence ID" value="GAA2047086.1"/>
    <property type="molecule type" value="Genomic_DNA"/>
</dbReference>
<feature type="compositionally biased region" description="Low complexity" evidence="1">
    <location>
        <begin position="12"/>
        <end position="51"/>
    </location>
</feature>
<comment type="caution">
    <text evidence="2">The sequence shown here is derived from an EMBL/GenBank/DDBJ whole genome shotgun (WGS) entry which is preliminary data.</text>
</comment>
<evidence type="ECO:0000256" key="1">
    <source>
        <dbReference type="SAM" id="MobiDB-lite"/>
    </source>
</evidence>
<feature type="region of interest" description="Disordered" evidence="1">
    <location>
        <begin position="12"/>
        <end position="52"/>
    </location>
</feature>